<evidence type="ECO:0000313" key="11">
    <source>
        <dbReference type="Proteomes" id="UP000231516"/>
    </source>
</evidence>
<dbReference type="Pfam" id="PF13624">
    <property type="entry name" value="SurA_N_3"/>
    <property type="match status" value="1"/>
</dbReference>
<dbReference type="AlphaFoldDB" id="A0A2G5K5J2"/>
<evidence type="ECO:0000256" key="1">
    <source>
        <dbReference type="ARBA" id="ARBA00004401"/>
    </source>
</evidence>
<accession>A0A2G5K5J2</accession>
<dbReference type="InterPro" id="IPR052029">
    <property type="entry name" value="PpiD_chaperone"/>
</dbReference>
<keyword evidence="2" id="KW-1003">Cell membrane</keyword>
<evidence type="ECO:0000313" key="10">
    <source>
        <dbReference type="EMBL" id="PIB24817.1"/>
    </source>
</evidence>
<feature type="domain" description="PpiC" evidence="9">
    <location>
        <begin position="247"/>
        <end position="366"/>
    </location>
</feature>
<comment type="similarity">
    <text evidence="7">Belongs to the PpiD chaperone family.</text>
</comment>
<dbReference type="GO" id="GO:0005886">
    <property type="term" value="C:plasma membrane"/>
    <property type="evidence" value="ECO:0007669"/>
    <property type="project" value="UniProtKB-SubCell"/>
</dbReference>
<organism evidence="10 11">
    <name type="scientific">Paramylibacter kogurei</name>
    <dbReference type="NCBI Taxonomy" id="1889778"/>
    <lineage>
        <taxon>Bacteria</taxon>
        <taxon>Pseudomonadati</taxon>
        <taxon>Pseudomonadota</taxon>
        <taxon>Alphaproteobacteria</taxon>
        <taxon>Rhodobacterales</taxon>
        <taxon>Paracoccaceae</taxon>
        <taxon>Paramylibacter</taxon>
    </lineage>
</organism>
<keyword evidence="5 8" id="KW-0472">Membrane</keyword>
<dbReference type="RefSeq" id="WP_099593508.1">
    <property type="nucleotide sequence ID" value="NZ_MDGM01000012.1"/>
</dbReference>
<keyword evidence="3 8" id="KW-0812">Transmembrane</keyword>
<name>A0A2G5K5J2_9RHOB</name>
<proteinExistence type="inferred from homology"/>
<evidence type="ECO:0000256" key="4">
    <source>
        <dbReference type="ARBA" id="ARBA00022989"/>
    </source>
</evidence>
<dbReference type="EMBL" id="MDGM01000012">
    <property type="protein sequence ID" value="PIB24817.1"/>
    <property type="molecule type" value="Genomic_DNA"/>
</dbReference>
<evidence type="ECO:0000259" key="9">
    <source>
        <dbReference type="Pfam" id="PF13145"/>
    </source>
</evidence>
<dbReference type="InterPro" id="IPR027304">
    <property type="entry name" value="Trigger_fact/SurA_dom_sf"/>
</dbReference>
<gene>
    <name evidence="10" type="ORF">BFP76_06510</name>
</gene>
<evidence type="ECO:0000256" key="5">
    <source>
        <dbReference type="ARBA" id="ARBA00023136"/>
    </source>
</evidence>
<evidence type="ECO:0000256" key="6">
    <source>
        <dbReference type="ARBA" id="ARBA00023186"/>
    </source>
</evidence>
<keyword evidence="6" id="KW-0143">Chaperone</keyword>
<reference evidence="10 11" key="1">
    <citation type="submission" date="2016-08" db="EMBL/GenBank/DDBJ databases">
        <title>Draft genome of Amylibacter sp. strain 4G11.</title>
        <authorList>
            <person name="Wong S.-K."/>
            <person name="Hamasaki K."/>
            <person name="Yoshizawa S."/>
        </authorList>
    </citation>
    <scope>NUCLEOTIDE SEQUENCE [LARGE SCALE GENOMIC DNA]</scope>
    <source>
        <strain evidence="10 11">4G11</strain>
    </source>
</reference>
<comment type="caution">
    <text evidence="10">The sequence shown here is derived from an EMBL/GenBank/DDBJ whole genome shotgun (WGS) entry which is preliminary data.</text>
</comment>
<dbReference type="SUPFAM" id="SSF109998">
    <property type="entry name" value="Triger factor/SurA peptide-binding domain-like"/>
    <property type="match status" value="1"/>
</dbReference>
<comment type="subcellular location">
    <subcellularLocation>
        <location evidence="1">Cell membrane</location>
        <topology evidence="1">Single-pass type II membrane protein</topology>
    </subcellularLocation>
</comment>
<feature type="transmembrane region" description="Helical" evidence="8">
    <location>
        <begin position="12"/>
        <end position="31"/>
    </location>
</feature>
<dbReference type="InterPro" id="IPR000297">
    <property type="entry name" value="PPIase_PpiC"/>
</dbReference>
<keyword evidence="11" id="KW-1185">Reference proteome</keyword>
<protein>
    <recommendedName>
        <fullName evidence="9">PpiC domain-containing protein</fullName>
    </recommendedName>
</protein>
<dbReference type="GO" id="GO:0003755">
    <property type="term" value="F:peptidyl-prolyl cis-trans isomerase activity"/>
    <property type="evidence" value="ECO:0007669"/>
    <property type="project" value="InterPro"/>
</dbReference>
<dbReference type="SUPFAM" id="SSF54534">
    <property type="entry name" value="FKBP-like"/>
    <property type="match status" value="1"/>
</dbReference>
<evidence type="ECO:0000256" key="3">
    <source>
        <dbReference type="ARBA" id="ARBA00022692"/>
    </source>
</evidence>
<keyword evidence="4 8" id="KW-1133">Transmembrane helix</keyword>
<evidence type="ECO:0000256" key="8">
    <source>
        <dbReference type="SAM" id="Phobius"/>
    </source>
</evidence>
<dbReference type="PANTHER" id="PTHR47529:SF1">
    <property type="entry name" value="PERIPLASMIC CHAPERONE PPID"/>
    <property type="match status" value="1"/>
</dbReference>
<dbReference type="PANTHER" id="PTHR47529">
    <property type="entry name" value="PEPTIDYL-PROLYL CIS-TRANS ISOMERASE D"/>
    <property type="match status" value="1"/>
</dbReference>
<evidence type="ECO:0000256" key="2">
    <source>
        <dbReference type="ARBA" id="ARBA00022475"/>
    </source>
</evidence>
<dbReference type="Proteomes" id="UP000231516">
    <property type="component" value="Unassembled WGS sequence"/>
</dbReference>
<evidence type="ECO:0000256" key="7">
    <source>
        <dbReference type="ARBA" id="ARBA00038408"/>
    </source>
</evidence>
<dbReference type="OrthoDB" id="9768393at2"/>
<sequence>MLSAMRSGKNRYFFYALLGLLAIGLIGFGSGNIGGGSARSIGKVGEQSVPINTYANTLNNAVQTMAQRFGRNLSPAEIEGLGLQRNVLAAVLSSAALDNEAKRLGISAGDVAVATEIRQTPSYQGLDGSFDKEAYEFALERSNVSAGENETAIREGLARAMVERAVATGLSGAQTQAMSLVSFANETRDFDWIEIDETHLEQPVGAPTDEQLNTYYSENPDRYTTPVAREITYAWLSPTMIEDQVEISADELQSAYDLQTERYNRPERRAIDRLVFADNEAATDARNRLDGGAITFDALIAERGLEPEDVDLGEVEKSGVSTSVADGLFDQNELGIFGPFESDLGPAIYRINAIFDAEITSFEDAQEELRAEMVGDSAARLVADMLTDIDERLAAGATLEELATETEMELGQISYTQDSEDSIAAYDEFRDAAEQVNVDDFPEVLELSDGGIFAIRLNEIKDPTLRPLADVKESVVTDWTAAETAKALQARGEAIIAEIAAGKSIADFDIPVETKTGVNRGARDEQLPASLIPDLFDAKTGDSVLAATDDTVLIAQLKNITAVDGDNGETAILLDTVNSELQSQVSNDILDLFAQALQQEAGVTLNQVVINSIDSQIVSGQ</sequence>
<dbReference type="Pfam" id="PF13145">
    <property type="entry name" value="Rotamase_2"/>
    <property type="match status" value="1"/>
</dbReference>